<accession>A0A7W8AIH9</accession>
<dbReference type="AlphaFoldDB" id="A0A7W8AIH9"/>
<dbReference type="InterPro" id="IPR042573">
    <property type="entry name" value="GNAT_acetyltra_N"/>
</dbReference>
<sequence>MQKLEQKAYPAAQAILAELSSIHVTIASVLDGSIDGEVWADSPVNPKLVIVINGDGYFLAGNPDISQQTANDIRDIIPDWAYLFAEECWFPHFTKIWGNQFVVPHPRIRMGYVAGNALPEPYLPSAEFEIVPINQELFSRNPENIELLEEKAEGWGSADAFFENAVGFCALHQGAMVSHCLTDSVSGTRCEIGVDTDPAFRRMGLGRAVSSATLAECIRRGIHGIEWHSHASNKGSLAIGKAVGLTELDHHMAYSCSLPAENIGDLTDETCLNLALHFEKASQEINWCHFHAAGARALSGDRENALKNIRLLIESDWEGEAEWLERFWALQSLSGDPDFHALLRRKRETEAS</sequence>
<feature type="domain" description="N-acetyltransferase" evidence="1">
    <location>
        <begin position="117"/>
        <end position="261"/>
    </location>
</feature>
<dbReference type="CDD" id="cd04301">
    <property type="entry name" value="NAT_SF"/>
    <property type="match status" value="1"/>
</dbReference>
<dbReference type="Gene3D" id="3.40.630.30">
    <property type="match status" value="1"/>
</dbReference>
<evidence type="ECO:0000313" key="3">
    <source>
        <dbReference type="Proteomes" id="UP000531231"/>
    </source>
</evidence>
<dbReference type="GO" id="GO:0016747">
    <property type="term" value="F:acyltransferase activity, transferring groups other than amino-acyl groups"/>
    <property type="evidence" value="ECO:0007669"/>
    <property type="project" value="InterPro"/>
</dbReference>
<dbReference type="Gene3D" id="3.40.630.110">
    <property type="entry name" value="GNAT acetyltransferase-like"/>
    <property type="match status" value="1"/>
</dbReference>
<evidence type="ECO:0000313" key="2">
    <source>
        <dbReference type="EMBL" id="MBB5091011.1"/>
    </source>
</evidence>
<keyword evidence="2" id="KW-0808">Transferase</keyword>
<dbReference type="Proteomes" id="UP000531231">
    <property type="component" value="Unassembled WGS sequence"/>
</dbReference>
<dbReference type="PROSITE" id="PS51186">
    <property type="entry name" value="GNAT"/>
    <property type="match status" value="1"/>
</dbReference>
<reference evidence="2 3" key="1">
    <citation type="submission" date="2020-08" db="EMBL/GenBank/DDBJ databases">
        <title>Genomic Encyclopedia of Type Strains, Phase IV (KMG-IV): sequencing the most valuable type-strain genomes for metagenomic binning, comparative biology and taxonomic classification.</title>
        <authorList>
            <person name="Goeker M."/>
        </authorList>
    </citation>
    <scope>NUCLEOTIDE SEQUENCE [LARGE SCALE GENOMIC DNA]</scope>
    <source>
        <strain evidence="2 3">DSM 25620</strain>
    </source>
</reference>
<dbReference type="InterPro" id="IPR027365">
    <property type="entry name" value="GNAT_acetyltra_YdfB-like"/>
</dbReference>
<dbReference type="RefSeq" id="WP_022711819.1">
    <property type="nucleotide sequence ID" value="NZ_JACHIL010000002.1"/>
</dbReference>
<dbReference type="EMBL" id="JACHIL010000002">
    <property type="protein sequence ID" value="MBB5091011.1"/>
    <property type="molecule type" value="Genomic_DNA"/>
</dbReference>
<protein>
    <submittedName>
        <fullName evidence="2">GNAT superfamily N-acetyltransferase</fullName>
    </submittedName>
</protein>
<organism evidence="2 3">
    <name type="scientific">Pseudochrobactrum saccharolyticum</name>
    <dbReference type="NCBI Taxonomy" id="354352"/>
    <lineage>
        <taxon>Bacteria</taxon>
        <taxon>Pseudomonadati</taxon>
        <taxon>Pseudomonadota</taxon>
        <taxon>Alphaproteobacteria</taxon>
        <taxon>Hyphomicrobiales</taxon>
        <taxon>Brucellaceae</taxon>
        <taxon>Pseudochrobactrum</taxon>
    </lineage>
</organism>
<gene>
    <name evidence="2" type="ORF">HNQ68_001535</name>
</gene>
<evidence type="ECO:0000259" key="1">
    <source>
        <dbReference type="PROSITE" id="PS51186"/>
    </source>
</evidence>
<dbReference type="Pfam" id="PF12746">
    <property type="entry name" value="GNAT_acetyltran"/>
    <property type="match status" value="1"/>
</dbReference>
<comment type="caution">
    <text evidence="2">The sequence shown here is derived from an EMBL/GenBank/DDBJ whole genome shotgun (WGS) entry which is preliminary data.</text>
</comment>
<name>A0A7W8AIH9_9HYPH</name>
<keyword evidence="3" id="KW-1185">Reference proteome</keyword>
<dbReference type="InterPro" id="IPR000182">
    <property type="entry name" value="GNAT_dom"/>
</dbReference>
<dbReference type="InterPro" id="IPR016181">
    <property type="entry name" value="Acyl_CoA_acyltransferase"/>
</dbReference>
<proteinExistence type="predicted"/>
<dbReference type="SUPFAM" id="SSF55729">
    <property type="entry name" value="Acyl-CoA N-acyltransferases (Nat)"/>
    <property type="match status" value="1"/>
</dbReference>